<feature type="region of interest" description="Disordered" evidence="2">
    <location>
        <begin position="738"/>
        <end position="758"/>
    </location>
</feature>
<feature type="coiled-coil region" evidence="1">
    <location>
        <begin position="35"/>
        <end position="69"/>
    </location>
</feature>
<name>A0A8H8CWY6_AJECA</name>
<feature type="compositionally biased region" description="Basic and acidic residues" evidence="2">
    <location>
        <begin position="233"/>
        <end position="244"/>
    </location>
</feature>
<keyword evidence="1" id="KW-0175">Coiled coil</keyword>
<sequence length="758" mass="85698">MMRGIWNFVSKTQLARNPLFQLRTMTHRDFGKPHEQELRTLLSNMRRDLQQAEEEKRQVEEKTRQLKIQMLPTSLPEFLDACHVHLSVSFSSRINHQTGTKGVPENAISKLRPDKIREWTTFPQEQSLVWKDLFATNFISEGHFTSFNTLRESGDELRQRSLGSEIDLVFYQRYAVEDRVSAVIRQLYSNQSLRNIFNLKGEIWFENHGNSLSTEYIYSGPGVRSPQQPPACRQREGVGRDGNARHLTPTVRSISCRPRADQFCVYNTGPGEKIPAYIVEYKAPHIFTKGVIEAGLMDMDVDKVIMYTRAGHGVKEARRTVAACISQTFSYMIQAGLEYGYLCTGETFIFLRVDPDDPTTVYYYLSVPNDDVGETTGWVSGTNCENRLHLTAIGQVMTFTLRALRTPPRDQAWRNHAEMVLKKWKVKHNDFVSDSENSSGKKLSEYKRNRPSRNEYIRMSPIKTWSKGPVANDSCRITEKTSTNWEISKNGSSVNGVYDSDSPSTRLPVRPSNIMVVVPPPKSAQGGGNTQTSVQREYCTQKCLLGLVNGDLLDRNCPNVASHGGGKRHDIDHHELLRLARSQILRNDGGPFGCESMHKHGISATSFDFTLFSHGYRCVAKGTPVEFGYSAYEEHVYQRLHSIQGTRIPVCLGSVDVSCRPLFYDGIARIGYLLLLSHAGTPTKFHDGPDIRPSFHKAVSDIHRLGVRHDDLHDGNVFWNAENKGAMVIDFERAKMLSKRGSTKETASKKKKPDVAAA</sequence>
<accession>A0A8H8CWY6</accession>
<organism evidence="3 4">
    <name type="scientific">Ajellomyces capsulatus</name>
    <name type="common">Darling's disease fungus</name>
    <name type="synonym">Histoplasma capsulatum</name>
    <dbReference type="NCBI Taxonomy" id="5037"/>
    <lineage>
        <taxon>Eukaryota</taxon>
        <taxon>Fungi</taxon>
        <taxon>Dikarya</taxon>
        <taxon>Ascomycota</taxon>
        <taxon>Pezizomycotina</taxon>
        <taxon>Eurotiomycetes</taxon>
        <taxon>Eurotiomycetidae</taxon>
        <taxon>Onygenales</taxon>
        <taxon>Ajellomycetaceae</taxon>
        <taxon>Histoplasma</taxon>
    </lineage>
</organism>
<feature type="region of interest" description="Disordered" evidence="2">
    <location>
        <begin position="432"/>
        <end position="452"/>
    </location>
</feature>
<dbReference type="InterPro" id="IPR011009">
    <property type="entry name" value="Kinase-like_dom_sf"/>
</dbReference>
<evidence type="ECO:0000256" key="1">
    <source>
        <dbReference type="SAM" id="Coils"/>
    </source>
</evidence>
<proteinExistence type="predicted"/>
<reference evidence="3 4" key="1">
    <citation type="submission" date="2021-01" db="EMBL/GenBank/DDBJ databases">
        <title>Chromosome-level genome assembly of a human fungal pathogen reveals clustering of transcriptionally co-regulated genes.</title>
        <authorList>
            <person name="Voorhies M."/>
            <person name="Cohen S."/>
            <person name="Shea T.P."/>
            <person name="Petrus S."/>
            <person name="Munoz J.F."/>
            <person name="Poplawski S."/>
            <person name="Goldman W.E."/>
            <person name="Michael T."/>
            <person name="Cuomo C.A."/>
            <person name="Sil A."/>
            <person name="Beyhan S."/>
        </authorList>
    </citation>
    <scope>NUCLEOTIDE SEQUENCE [LARGE SCALE GENOMIC DNA]</scope>
    <source>
        <strain evidence="3 4">G184AR</strain>
    </source>
</reference>
<dbReference type="VEuPathDB" id="FungiDB:I7I52_05026"/>
<feature type="region of interest" description="Disordered" evidence="2">
    <location>
        <begin position="222"/>
        <end position="244"/>
    </location>
</feature>
<gene>
    <name evidence="3" type="ORF">I7I52_05026</name>
</gene>
<feature type="compositionally biased region" description="Basic and acidic residues" evidence="2">
    <location>
        <begin position="442"/>
        <end position="452"/>
    </location>
</feature>
<comment type="caution">
    <text evidence="3">The sequence shown here is derived from an EMBL/GenBank/DDBJ whole genome shotgun (WGS) entry which is preliminary data.</text>
</comment>
<dbReference type="SUPFAM" id="SSF56112">
    <property type="entry name" value="Protein kinase-like (PK-like)"/>
    <property type="match status" value="1"/>
</dbReference>
<dbReference type="OrthoDB" id="2156052at2759"/>
<feature type="compositionally biased region" description="Polar residues" evidence="2">
    <location>
        <begin position="432"/>
        <end position="441"/>
    </location>
</feature>
<evidence type="ECO:0000313" key="4">
    <source>
        <dbReference type="Proteomes" id="UP000670092"/>
    </source>
</evidence>
<evidence type="ECO:0000313" key="3">
    <source>
        <dbReference type="EMBL" id="KAG5293641.1"/>
    </source>
</evidence>
<dbReference type="AlphaFoldDB" id="A0A8H8CWY6"/>
<dbReference type="Proteomes" id="UP000670092">
    <property type="component" value="Unassembled WGS sequence"/>
</dbReference>
<evidence type="ECO:0008006" key="5">
    <source>
        <dbReference type="Google" id="ProtNLM"/>
    </source>
</evidence>
<evidence type="ECO:0000256" key="2">
    <source>
        <dbReference type="SAM" id="MobiDB-lite"/>
    </source>
</evidence>
<protein>
    <recommendedName>
        <fullName evidence="5">Protein kinase domain-containing protein</fullName>
    </recommendedName>
</protein>
<dbReference type="EMBL" id="JAEVHI010000004">
    <property type="protein sequence ID" value="KAG5293641.1"/>
    <property type="molecule type" value="Genomic_DNA"/>
</dbReference>
<dbReference type="Gene3D" id="1.10.510.10">
    <property type="entry name" value="Transferase(Phosphotransferase) domain 1"/>
    <property type="match status" value="1"/>
</dbReference>